<dbReference type="EMBL" id="UYWW01003533">
    <property type="protein sequence ID" value="VDM12826.1"/>
    <property type="molecule type" value="Genomic_DNA"/>
</dbReference>
<keyword evidence="4 5" id="KW-0472">Membrane</keyword>
<accession>A0A3P7E0C6</accession>
<evidence type="ECO:0000313" key="8">
    <source>
        <dbReference type="Proteomes" id="UP000270924"/>
    </source>
</evidence>
<organism evidence="7 8">
    <name type="scientific">Wuchereria bancrofti</name>
    <dbReference type="NCBI Taxonomy" id="6293"/>
    <lineage>
        <taxon>Eukaryota</taxon>
        <taxon>Metazoa</taxon>
        <taxon>Ecdysozoa</taxon>
        <taxon>Nematoda</taxon>
        <taxon>Chromadorea</taxon>
        <taxon>Rhabditida</taxon>
        <taxon>Spirurina</taxon>
        <taxon>Spiruromorpha</taxon>
        <taxon>Filarioidea</taxon>
        <taxon>Onchocercidae</taxon>
        <taxon>Wuchereria</taxon>
    </lineage>
</organism>
<keyword evidence="3 5" id="KW-1133">Transmembrane helix</keyword>
<dbReference type="GO" id="GO:0006884">
    <property type="term" value="P:cell volume homeostasis"/>
    <property type="evidence" value="ECO:0007669"/>
    <property type="project" value="TreeGrafter"/>
</dbReference>
<gene>
    <name evidence="7" type="ORF">WBA_LOCUS6212</name>
</gene>
<dbReference type="Proteomes" id="UP000270924">
    <property type="component" value="Unassembled WGS sequence"/>
</dbReference>
<name>A0A3P7E0C6_WUCBA</name>
<keyword evidence="8" id="KW-1185">Reference proteome</keyword>
<dbReference type="InterPro" id="IPR004841">
    <property type="entry name" value="AA-permease/SLC12A_dom"/>
</dbReference>
<evidence type="ECO:0000256" key="5">
    <source>
        <dbReference type="SAM" id="Phobius"/>
    </source>
</evidence>
<dbReference type="GO" id="GO:0005886">
    <property type="term" value="C:plasma membrane"/>
    <property type="evidence" value="ECO:0007669"/>
    <property type="project" value="TreeGrafter"/>
</dbReference>
<evidence type="ECO:0000313" key="7">
    <source>
        <dbReference type="EMBL" id="VDM12826.1"/>
    </source>
</evidence>
<dbReference type="OrthoDB" id="2020542at2759"/>
<dbReference type="GO" id="GO:1990573">
    <property type="term" value="P:potassium ion import across plasma membrane"/>
    <property type="evidence" value="ECO:0007669"/>
    <property type="project" value="TreeGrafter"/>
</dbReference>
<reference evidence="7 8" key="1">
    <citation type="submission" date="2018-11" db="EMBL/GenBank/DDBJ databases">
        <authorList>
            <consortium name="Pathogen Informatics"/>
        </authorList>
    </citation>
    <scope>NUCLEOTIDE SEQUENCE [LARGE SCALE GENOMIC DNA]</scope>
</reference>
<feature type="domain" description="Amino acid permease/ SLC12A" evidence="6">
    <location>
        <begin position="7"/>
        <end position="170"/>
    </location>
</feature>
<dbReference type="InParanoid" id="A0A3P7E0C6"/>
<dbReference type="GO" id="GO:0055064">
    <property type="term" value="P:chloride ion homeostasis"/>
    <property type="evidence" value="ECO:0007669"/>
    <property type="project" value="TreeGrafter"/>
</dbReference>
<evidence type="ECO:0000256" key="3">
    <source>
        <dbReference type="ARBA" id="ARBA00022989"/>
    </source>
</evidence>
<comment type="subcellular location">
    <subcellularLocation>
        <location evidence="1">Membrane</location>
        <topology evidence="1">Multi-pass membrane protein</topology>
    </subcellularLocation>
</comment>
<feature type="transmembrane region" description="Helical" evidence="5">
    <location>
        <begin position="124"/>
        <end position="144"/>
    </location>
</feature>
<feature type="transmembrane region" description="Helical" evidence="5">
    <location>
        <begin position="150"/>
        <end position="171"/>
    </location>
</feature>
<evidence type="ECO:0000259" key="6">
    <source>
        <dbReference type="Pfam" id="PF00324"/>
    </source>
</evidence>
<dbReference type="Pfam" id="PF00324">
    <property type="entry name" value="AA_permease"/>
    <property type="match status" value="1"/>
</dbReference>
<dbReference type="GO" id="GO:0007268">
    <property type="term" value="P:chemical synaptic transmission"/>
    <property type="evidence" value="ECO:0007669"/>
    <property type="project" value="TreeGrafter"/>
</dbReference>
<dbReference type="InterPro" id="IPR004842">
    <property type="entry name" value="SLC12A_fam"/>
</dbReference>
<evidence type="ECO:0000256" key="2">
    <source>
        <dbReference type="ARBA" id="ARBA00022692"/>
    </source>
</evidence>
<keyword evidence="2 5" id="KW-0812">Transmembrane</keyword>
<feature type="transmembrane region" description="Helical" evidence="5">
    <location>
        <begin position="83"/>
        <end position="112"/>
    </location>
</feature>
<dbReference type="PANTHER" id="PTHR11827">
    <property type="entry name" value="SOLUTE CARRIER FAMILY 12, CATION COTRANSPORTERS"/>
    <property type="match status" value="1"/>
</dbReference>
<dbReference type="Gene3D" id="1.20.1740.10">
    <property type="entry name" value="Amino acid/polyamine transporter I"/>
    <property type="match status" value="1"/>
</dbReference>
<sequence>MGTIMGVYLPCMQNIFGVLFFIRLTWIIGTAGIVQAFFVVLICCSVTFLTSVSLSAIATNGVVPGGGPYYMISRNLGPELGGAVGILFYLGTTVAASMYITGAIEILILYLVPAAKIFDDIYNCFRVLGTGLLLILGLIVLAGVKVVNKFALPAVLVVLTCILCTFIGAFLKFHGSDNLK</sequence>
<evidence type="ECO:0000256" key="4">
    <source>
        <dbReference type="ARBA" id="ARBA00023136"/>
    </source>
</evidence>
<dbReference type="PANTHER" id="PTHR11827:SF73">
    <property type="entry name" value="KAZACHOC, ISOFORM G"/>
    <property type="match status" value="1"/>
</dbReference>
<dbReference type="GO" id="GO:0055075">
    <property type="term" value="P:potassium ion homeostasis"/>
    <property type="evidence" value="ECO:0007669"/>
    <property type="project" value="TreeGrafter"/>
</dbReference>
<evidence type="ECO:0000256" key="1">
    <source>
        <dbReference type="ARBA" id="ARBA00004141"/>
    </source>
</evidence>
<proteinExistence type="predicted"/>
<feature type="transmembrane region" description="Helical" evidence="5">
    <location>
        <begin position="38"/>
        <end position="63"/>
    </location>
</feature>
<dbReference type="GO" id="GO:0015379">
    <property type="term" value="F:potassium:chloride symporter activity"/>
    <property type="evidence" value="ECO:0007669"/>
    <property type="project" value="TreeGrafter"/>
</dbReference>
<protein>
    <recommendedName>
        <fullName evidence="6">Amino acid permease/ SLC12A domain-containing protein</fullName>
    </recommendedName>
</protein>
<dbReference type="AlphaFoldDB" id="A0A3P7E0C6"/>
<dbReference type="GO" id="GO:0045202">
    <property type="term" value="C:synapse"/>
    <property type="evidence" value="ECO:0007669"/>
    <property type="project" value="GOC"/>
</dbReference>